<dbReference type="InterPro" id="IPR004843">
    <property type="entry name" value="Calcineurin-like_PHP"/>
</dbReference>
<comment type="similarity">
    <text evidence="1">Belongs to the PPP phosphatase family.</text>
</comment>
<dbReference type="STRING" id="51031.W2SIY7"/>
<evidence type="ECO:0000256" key="1">
    <source>
        <dbReference type="RuleBase" id="RU004273"/>
    </source>
</evidence>
<dbReference type="OrthoDB" id="5593063at2759"/>
<organism evidence="4 5">
    <name type="scientific">Necator americanus</name>
    <name type="common">Human hookworm</name>
    <dbReference type="NCBI Taxonomy" id="51031"/>
    <lineage>
        <taxon>Eukaryota</taxon>
        <taxon>Metazoa</taxon>
        <taxon>Ecdysozoa</taxon>
        <taxon>Nematoda</taxon>
        <taxon>Chromadorea</taxon>
        <taxon>Rhabditida</taxon>
        <taxon>Rhabditina</taxon>
        <taxon>Rhabditomorpha</taxon>
        <taxon>Strongyloidea</taxon>
        <taxon>Ancylostomatidae</taxon>
        <taxon>Bunostominae</taxon>
        <taxon>Necator</taxon>
    </lineage>
</organism>
<gene>
    <name evidence="4" type="ORF">NECAME_15609</name>
</gene>
<dbReference type="SMART" id="SM00156">
    <property type="entry name" value="PP2Ac"/>
    <property type="match status" value="1"/>
</dbReference>
<feature type="compositionally biased region" description="Low complexity" evidence="2">
    <location>
        <begin position="370"/>
        <end position="388"/>
    </location>
</feature>
<evidence type="ECO:0000259" key="3">
    <source>
        <dbReference type="PROSITE" id="PS00125"/>
    </source>
</evidence>
<sequence>MASTSSGQDTSGNSNNSQAAAKDTKQYTERVVKSVQYPVSDRLNVDQVFDRRTGKPRHDVLRDYFIKATLFRQEKTMLDIEAPVTVCGDIHGQFYDLMKLFEVGGSPATTKYLFLGDYVDRGYFSIECVLYLWALKICYPNTLFLLRGNHECRHLTEYFTFKQECKIKYSERVYDACMDSFDALPLAALMNQQFLCVHGGLSPEIHTLDDIKRLYLICNFLVAAILKYENNVMNIRQFNCSPHPYWLPNFMDVFTWSLPFVGEKVTEMLVHILNICSDDELMADGDDTFEGEENVIQKFIMFTYRSKNSQREESETVLALKGLTPTGTLPLGILNEGRRGVQEALSGVQPGHRIQSFAEAKRLDQMNERMPPSMATPPAQSPSSSPQPRARNGPDA</sequence>
<evidence type="ECO:0000313" key="4">
    <source>
        <dbReference type="EMBL" id="ETN68811.1"/>
    </source>
</evidence>
<evidence type="ECO:0000256" key="2">
    <source>
        <dbReference type="SAM" id="MobiDB-lite"/>
    </source>
</evidence>
<comment type="catalytic activity">
    <reaction evidence="1">
        <text>O-phospho-L-threonyl-[protein] + H2O = L-threonyl-[protein] + phosphate</text>
        <dbReference type="Rhea" id="RHEA:47004"/>
        <dbReference type="Rhea" id="RHEA-COMP:11060"/>
        <dbReference type="Rhea" id="RHEA-COMP:11605"/>
        <dbReference type="ChEBI" id="CHEBI:15377"/>
        <dbReference type="ChEBI" id="CHEBI:30013"/>
        <dbReference type="ChEBI" id="CHEBI:43474"/>
        <dbReference type="ChEBI" id="CHEBI:61977"/>
        <dbReference type="EC" id="3.1.3.16"/>
    </reaction>
</comment>
<dbReference type="InterPro" id="IPR043360">
    <property type="entry name" value="PP2B"/>
</dbReference>
<reference evidence="5" key="1">
    <citation type="journal article" date="2014" name="Nat. Genet.">
        <title>Genome of the human hookworm Necator americanus.</title>
        <authorList>
            <person name="Tang Y.T."/>
            <person name="Gao X."/>
            <person name="Rosa B.A."/>
            <person name="Abubucker S."/>
            <person name="Hallsworth-Pepin K."/>
            <person name="Martin J."/>
            <person name="Tyagi R."/>
            <person name="Heizer E."/>
            <person name="Zhang X."/>
            <person name="Bhonagiri-Palsikar V."/>
            <person name="Minx P."/>
            <person name="Warren W.C."/>
            <person name="Wang Q."/>
            <person name="Zhan B."/>
            <person name="Hotez P.J."/>
            <person name="Sternberg P.W."/>
            <person name="Dougall A."/>
            <person name="Gaze S.T."/>
            <person name="Mulvenna J."/>
            <person name="Sotillo J."/>
            <person name="Ranganathan S."/>
            <person name="Rabelo E.M."/>
            <person name="Wilson R.K."/>
            <person name="Felgner P.L."/>
            <person name="Bethony J."/>
            <person name="Hawdon J.M."/>
            <person name="Gasser R.B."/>
            <person name="Loukas A."/>
            <person name="Mitreva M."/>
        </authorList>
    </citation>
    <scope>NUCLEOTIDE SEQUENCE [LARGE SCALE GENOMIC DNA]</scope>
</reference>
<dbReference type="PANTHER" id="PTHR45673">
    <property type="entry name" value="SERINE/THREONINE-PROTEIN PHOSPHATASE 2B CATALYTIC SUBUNIT 1-RELATED"/>
    <property type="match status" value="1"/>
</dbReference>
<dbReference type="AlphaFoldDB" id="W2SIY7"/>
<dbReference type="Proteomes" id="UP000053676">
    <property type="component" value="Unassembled WGS sequence"/>
</dbReference>
<dbReference type="Gene3D" id="3.60.21.10">
    <property type="match status" value="2"/>
</dbReference>
<dbReference type="PROSITE" id="PS00125">
    <property type="entry name" value="SER_THR_PHOSPHATASE"/>
    <property type="match status" value="1"/>
</dbReference>
<dbReference type="OMA" id="SIEXLSI"/>
<feature type="region of interest" description="Disordered" evidence="2">
    <location>
        <begin position="1"/>
        <end position="27"/>
    </location>
</feature>
<name>W2SIY7_NECAM</name>
<accession>W2SIY7</accession>
<dbReference type="EMBL" id="KI669195">
    <property type="protein sequence ID" value="ETN68811.1"/>
    <property type="molecule type" value="Genomic_DNA"/>
</dbReference>
<feature type="compositionally biased region" description="Polar residues" evidence="2">
    <location>
        <begin position="1"/>
        <end position="19"/>
    </location>
</feature>
<keyword evidence="5" id="KW-1185">Reference proteome</keyword>
<dbReference type="GO" id="GO:0097720">
    <property type="term" value="P:calcineurin-mediated signaling"/>
    <property type="evidence" value="ECO:0007669"/>
    <property type="project" value="InterPro"/>
</dbReference>
<evidence type="ECO:0000313" key="5">
    <source>
        <dbReference type="Proteomes" id="UP000053676"/>
    </source>
</evidence>
<keyword evidence="1" id="KW-0378">Hydrolase</keyword>
<dbReference type="PRINTS" id="PR00114">
    <property type="entry name" value="STPHPHTASE"/>
</dbReference>
<dbReference type="KEGG" id="nai:NECAME_15609"/>
<feature type="region of interest" description="Disordered" evidence="2">
    <location>
        <begin position="364"/>
        <end position="396"/>
    </location>
</feature>
<feature type="domain" description="Serine/threonine specific protein phosphatases" evidence="3">
    <location>
        <begin position="146"/>
        <end position="151"/>
    </location>
</feature>
<protein>
    <recommendedName>
        <fullName evidence="1">Serine/threonine-protein phosphatase</fullName>
        <ecNumber evidence="1">3.1.3.16</ecNumber>
    </recommendedName>
</protein>
<dbReference type="InterPro" id="IPR006186">
    <property type="entry name" value="Ser/Thr-sp_prot-phosphatase"/>
</dbReference>
<dbReference type="SUPFAM" id="SSF56300">
    <property type="entry name" value="Metallo-dependent phosphatases"/>
    <property type="match status" value="1"/>
</dbReference>
<dbReference type="Pfam" id="PF00149">
    <property type="entry name" value="Metallophos"/>
    <property type="match status" value="1"/>
</dbReference>
<dbReference type="EC" id="3.1.3.16" evidence="1"/>
<dbReference type="InterPro" id="IPR029052">
    <property type="entry name" value="Metallo-depent_PP-like"/>
</dbReference>
<dbReference type="GO" id="GO:0033192">
    <property type="term" value="F:calmodulin-dependent protein phosphatase activity"/>
    <property type="evidence" value="ECO:0007669"/>
    <property type="project" value="InterPro"/>
</dbReference>
<proteinExistence type="inferred from homology"/>
<dbReference type="FunFam" id="3.60.21.10:FF:000278">
    <property type="entry name" value="Protein CBG07490"/>
    <property type="match status" value="1"/>
</dbReference>